<feature type="region of interest" description="Disordered" evidence="1">
    <location>
        <begin position="1"/>
        <end position="108"/>
    </location>
</feature>
<dbReference type="InterPro" id="IPR029058">
    <property type="entry name" value="AB_hydrolase_fold"/>
</dbReference>
<accession>A0A7J7FS63</accession>
<dbReference type="Pfam" id="PF12697">
    <property type="entry name" value="Abhydrolase_6"/>
    <property type="match status" value="1"/>
</dbReference>
<organism evidence="4 5">
    <name type="scientific">Camellia sinensis</name>
    <name type="common">Tea plant</name>
    <name type="synonym">Thea sinensis</name>
    <dbReference type="NCBI Taxonomy" id="4442"/>
    <lineage>
        <taxon>Eukaryota</taxon>
        <taxon>Viridiplantae</taxon>
        <taxon>Streptophyta</taxon>
        <taxon>Embryophyta</taxon>
        <taxon>Tracheophyta</taxon>
        <taxon>Spermatophyta</taxon>
        <taxon>Magnoliopsida</taxon>
        <taxon>eudicotyledons</taxon>
        <taxon>Gunneridae</taxon>
        <taxon>Pentapetalae</taxon>
        <taxon>asterids</taxon>
        <taxon>Ericales</taxon>
        <taxon>Theaceae</taxon>
        <taxon>Camellia</taxon>
    </lineage>
</organism>
<evidence type="ECO:0000259" key="3">
    <source>
        <dbReference type="Pfam" id="PF12697"/>
    </source>
</evidence>
<keyword evidence="2" id="KW-0472">Membrane</keyword>
<dbReference type="PANTHER" id="PTHR45763:SF21">
    <property type="entry name" value="ALPHA_BETA-HYDROLASES SUPERFAMILY PROTEIN"/>
    <property type="match status" value="1"/>
</dbReference>
<sequence>MAGGTKKVSAASARSHTRKSKQTTSLNLSPRGTKKVSAASARSHTRKSKQTTSLNLSPRGTKKVSAASARSHTRKSKQTTSLNLSPRGTKKVSAASARSHTRKSKQTTSLNLSPIMIVQVGVALLAGLLGWAYVAIKPPPPKVCGTPGGPPVTSPRVQLSDGRHLAYKEKGVPKEEAKYKIIVIHGFDSSKDLDLAVSQEFIEELGIYFLLFDRAGYGESDPHPKRSVKGEALDIQELADKLDIGSKFYLIGFSMGAYPVWSCLKYIPHRLSGASLVVPFVHYWWPRFPADISKKGIKTLPARDRWTFRVAHYAPWLFNWWMTQKWFPNLSVMTGNMAVFCDPDLEMLKILSSTPTVGQEKIQQQGIYESLYRDILVGYSKWDFGPLDIANPFPNNEGSIHIWQGREDRIIPSLMNRYIAEKLPWIRYHEVPDAGHLMMFNSTVCEPILRELFLG</sequence>
<reference evidence="4 5" key="2">
    <citation type="submission" date="2020-07" db="EMBL/GenBank/DDBJ databases">
        <title>Genome assembly of wild tea tree DASZ reveals pedigree and selection history of tea varieties.</title>
        <authorList>
            <person name="Zhang W."/>
        </authorList>
    </citation>
    <scope>NUCLEOTIDE SEQUENCE [LARGE SCALE GENOMIC DNA]</scope>
    <source>
        <strain evidence="5">cv. G240</strain>
        <tissue evidence="4">Leaf</tissue>
    </source>
</reference>
<feature type="transmembrane region" description="Helical" evidence="2">
    <location>
        <begin position="112"/>
        <end position="134"/>
    </location>
</feature>
<dbReference type="Gene3D" id="3.40.50.1820">
    <property type="entry name" value="alpha/beta hydrolase"/>
    <property type="match status" value="1"/>
</dbReference>
<evidence type="ECO:0000313" key="4">
    <source>
        <dbReference type="EMBL" id="KAF5931142.1"/>
    </source>
</evidence>
<name>A0A7J7FS63_CAMSI</name>
<dbReference type="PANTHER" id="PTHR45763">
    <property type="entry name" value="HYDROLASE, ALPHA/BETA FOLD FAMILY PROTEIN, EXPRESSED-RELATED"/>
    <property type="match status" value="1"/>
</dbReference>
<protein>
    <recommendedName>
        <fullName evidence="3">AB hydrolase-1 domain-containing protein</fullName>
    </recommendedName>
</protein>
<evidence type="ECO:0000313" key="5">
    <source>
        <dbReference type="Proteomes" id="UP000593564"/>
    </source>
</evidence>
<evidence type="ECO:0000256" key="1">
    <source>
        <dbReference type="SAM" id="MobiDB-lite"/>
    </source>
</evidence>
<dbReference type="InterPro" id="IPR000073">
    <property type="entry name" value="AB_hydrolase_1"/>
</dbReference>
<gene>
    <name evidence="4" type="ORF">HYC85_032015</name>
</gene>
<dbReference type="FunFam" id="3.40.50.1820:FF:000270">
    <property type="entry name" value="Alpha/beta-Hydrolases superfamily protein"/>
    <property type="match status" value="1"/>
</dbReference>
<keyword evidence="2" id="KW-0812">Transmembrane</keyword>
<keyword evidence="5" id="KW-1185">Reference proteome</keyword>
<keyword evidence="2" id="KW-1133">Transmembrane helix</keyword>
<proteinExistence type="predicted"/>
<dbReference type="Proteomes" id="UP000593564">
    <property type="component" value="Unassembled WGS sequence"/>
</dbReference>
<evidence type="ECO:0000256" key="2">
    <source>
        <dbReference type="SAM" id="Phobius"/>
    </source>
</evidence>
<dbReference type="SUPFAM" id="SSF53474">
    <property type="entry name" value="alpha/beta-Hydrolases"/>
    <property type="match status" value="1"/>
</dbReference>
<feature type="domain" description="AB hydrolase-1" evidence="3">
    <location>
        <begin position="181"/>
        <end position="440"/>
    </location>
</feature>
<dbReference type="AlphaFoldDB" id="A0A7J7FS63"/>
<dbReference type="EMBL" id="JACBKZ010000015">
    <property type="protein sequence ID" value="KAF5931142.1"/>
    <property type="molecule type" value="Genomic_DNA"/>
</dbReference>
<comment type="caution">
    <text evidence="4">The sequence shown here is derived from an EMBL/GenBank/DDBJ whole genome shotgun (WGS) entry which is preliminary data.</text>
</comment>
<reference evidence="5" key="1">
    <citation type="journal article" date="2020" name="Nat. Commun.">
        <title>Genome assembly of wild tea tree DASZ reveals pedigree and selection history of tea varieties.</title>
        <authorList>
            <person name="Zhang W."/>
            <person name="Zhang Y."/>
            <person name="Qiu H."/>
            <person name="Guo Y."/>
            <person name="Wan H."/>
            <person name="Zhang X."/>
            <person name="Scossa F."/>
            <person name="Alseekh S."/>
            <person name="Zhang Q."/>
            <person name="Wang P."/>
            <person name="Xu L."/>
            <person name="Schmidt M.H."/>
            <person name="Jia X."/>
            <person name="Li D."/>
            <person name="Zhu A."/>
            <person name="Guo F."/>
            <person name="Chen W."/>
            <person name="Ni D."/>
            <person name="Usadel B."/>
            <person name="Fernie A.R."/>
            <person name="Wen W."/>
        </authorList>
    </citation>
    <scope>NUCLEOTIDE SEQUENCE [LARGE SCALE GENOMIC DNA]</scope>
    <source>
        <strain evidence="5">cv. G240</strain>
    </source>
</reference>
<dbReference type="GO" id="GO:0016787">
    <property type="term" value="F:hydrolase activity"/>
    <property type="evidence" value="ECO:0007669"/>
    <property type="project" value="UniProtKB-ARBA"/>
</dbReference>